<gene>
    <name evidence="3" type="ORF">Ctob_004889</name>
</gene>
<dbReference type="OrthoDB" id="427480at2759"/>
<evidence type="ECO:0000259" key="2">
    <source>
        <dbReference type="PROSITE" id="PS50011"/>
    </source>
</evidence>
<keyword evidence="4" id="KW-1185">Reference proteome</keyword>
<dbReference type="Pfam" id="PF03109">
    <property type="entry name" value="ABC1"/>
    <property type="match status" value="1"/>
</dbReference>
<dbReference type="SUPFAM" id="SSF56112">
    <property type="entry name" value="Protein kinase-like (PK-like)"/>
    <property type="match status" value="1"/>
</dbReference>
<organism evidence="3 4">
    <name type="scientific">Chrysochromulina tobinii</name>
    <dbReference type="NCBI Taxonomy" id="1460289"/>
    <lineage>
        <taxon>Eukaryota</taxon>
        <taxon>Haptista</taxon>
        <taxon>Haptophyta</taxon>
        <taxon>Prymnesiophyceae</taxon>
        <taxon>Prymnesiales</taxon>
        <taxon>Chrysochromulinaceae</taxon>
        <taxon>Chrysochromulina</taxon>
    </lineage>
</organism>
<evidence type="ECO:0000313" key="3">
    <source>
        <dbReference type="EMBL" id="KOO29007.1"/>
    </source>
</evidence>
<evidence type="ECO:0000256" key="1">
    <source>
        <dbReference type="ARBA" id="ARBA00009670"/>
    </source>
</evidence>
<dbReference type="InterPro" id="IPR050154">
    <property type="entry name" value="UbiB_kinase"/>
</dbReference>
<dbReference type="InterPro" id="IPR004147">
    <property type="entry name" value="ABC1_dom"/>
</dbReference>
<feature type="domain" description="Protein kinase" evidence="2">
    <location>
        <begin position="189"/>
        <end position="521"/>
    </location>
</feature>
<dbReference type="EMBL" id="JWZX01002477">
    <property type="protein sequence ID" value="KOO29007.1"/>
    <property type="molecule type" value="Genomic_DNA"/>
</dbReference>
<evidence type="ECO:0000313" key="4">
    <source>
        <dbReference type="Proteomes" id="UP000037460"/>
    </source>
</evidence>
<dbReference type="InterPro" id="IPR000719">
    <property type="entry name" value="Prot_kinase_dom"/>
</dbReference>
<dbReference type="CDD" id="cd05121">
    <property type="entry name" value="ABC1_ADCK3-like"/>
    <property type="match status" value="1"/>
</dbReference>
<sequence length="605" mass="66472">MVMVDRWQREDEHRLASAAAALLVEDAPQIRNGAATANGRRASKGSGAYQQRLVEAEGDPADRKPSVEYDPIRAAARFAAQPMAVLRRQMELIGPLLGFLSRVILDKRAGKEAEHRAARAEELTELISSLGPAIIKAGQALSSRSDLLPLEYLQSLEQLQDRVPPFPTATAYSIIQAELGAPLESTFASIGPEPVAAASLGQVYQAVLATDGTRVAVKVQRPNVEAIIALDLYILRSYSLTLRSLLQLLGRNIDFVSVIDDFGRLIYAEVDYEVEAANARRFDRLYGALPNVSSPRIYDKFSTRRVLTMGWVDGVRLTDREALLARGLDPAALVDTLVQCSLRQMLEHGFFHADPHAGNLLVTDAGELVYLDFGMMSYLAPTQRYSLIEAVVHMVNRDFGALAELYRNLGFIPPEEDIGPIVTALNAALPDVLNAPVSELNFKSVVERLGDVMYKFPFSLPPFYIAILRCLGVLEGLALQVDDKSAIIHDAYPYIAARLLTDRSPQLRRALVTLIFRDGAIQWHLLEGLLDNAAGTRELDLLAAAEQLSDYLLSPEGSPMLERLTDEIVDEIDTLGAESGAYLYQTFGSFAAQLVAEALCTRRQP</sequence>
<dbReference type="GO" id="GO:0004672">
    <property type="term" value="F:protein kinase activity"/>
    <property type="evidence" value="ECO:0007669"/>
    <property type="project" value="InterPro"/>
</dbReference>
<dbReference type="AlphaFoldDB" id="A0A0M0JRU6"/>
<accession>A0A0M0JRU6</accession>
<comment type="similarity">
    <text evidence="1">Belongs to the protein kinase superfamily. ADCK protein kinase family.</text>
</comment>
<name>A0A0M0JRU6_9EUKA</name>
<protein>
    <submittedName>
        <fullName evidence="3">ABC-1 domain-containing protein</fullName>
    </submittedName>
</protein>
<comment type="caution">
    <text evidence="3">The sequence shown here is derived from an EMBL/GenBank/DDBJ whole genome shotgun (WGS) entry which is preliminary data.</text>
</comment>
<dbReference type="InterPro" id="IPR011009">
    <property type="entry name" value="Kinase-like_dom_sf"/>
</dbReference>
<dbReference type="PANTHER" id="PTHR10566">
    <property type="entry name" value="CHAPERONE-ACTIVITY OF BC1 COMPLEX CABC1 -RELATED"/>
    <property type="match status" value="1"/>
</dbReference>
<dbReference type="GO" id="GO:0005524">
    <property type="term" value="F:ATP binding"/>
    <property type="evidence" value="ECO:0007669"/>
    <property type="project" value="InterPro"/>
</dbReference>
<dbReference type="PROSITE" id="PS50011">
    <property type="entry name" value="PROTEIN_KINASE_DOM"/>
    <property type="match status" value="1"/>
</dbReference>
<proteinExistence type="inferred from homology"/>
<dbReference type="PANTHER" id="PTHR10566:SF128">
    <property type="entry name" value="UBIB DOMAIN CONTAINING KINASE"/>
    <property type="match status" value="1"/>
</dbReference>
<reference evidence="4" key="1">
    <citation type="journal article" date="2015" name="PLoS Genet.">
        <title>Genome Sequence and Transcriptome Analyses of Chrysochromulina tobin: Metabolic Tools for Enhanced Algal Fitness in the Prominent Order Prymnesiales (Haptophyceae).</title>
        <authorList>
            <person name="Hovde B.T."/>
            <person name="Deodato C.R."/>
            <person name="Hunsperger H.M."/>
            <person name="Ryken S.A."/>
            <person name="Yost W."/>
            <person name="Jha R.K."/>
            <person name="Patterson J."/>
            <person name="Monnat R.J. Jr."/>
            <person name="Barlow S.B."/>
            <person name="Starkenburg S.R."/>
            <person name="Cattolico R.A."/>
        </authorList>
    </citation>
    <scope>NUCLEOTIDE SEQUENCE</scope>
    <source>
        <strain evidence="4">CCMP291</strain>
    </source>
</reference>
<dbReference type="Proteomes" id="UP000037460">
    <property type="component" value="Unassembled WGS sequence"/>
</dbReference>